<feature type="domain" description="DUF5667" evidence="2">
    <location>
        <begin position="114"/>
        <end position="220"/>
    </location>
</feature>
<dbReference type="InterPro" id="IPR043725">
    <property type="entry name" value="DUF5667"/>
</dbReference>
<dbReference type="RefSeq" id="WP_221024203.1">
    <property type="nucleotide sequence ID" value="NZ_JAIEZQ010000001.1"/>
</dbReference>
<name>A0ABS7RHM0_9ACTN</name>
<dbReference type="Pfam" id="PF18915">
    <property type="entry name" value="DUF5667"/>
    <property type="match status" value="1"/>
</dbReference>
<proteinExistence type="predicted"/>
<accession>A0ABS7RHM0</accession>
<evidence type="ECO:0000256" key="1">
    <source>
        <dbReference type="SAM" id="MobiDB-lite"/>
    </source>
</evidence>
<keyword evidence="4" id="KW-1185">Reference proteome</keyword>
<feature type="compositionally biased region" description="Gly residues" evidence="1">
    <location>
        <begin position="364"/>
        <end position="378"/>
    </location>
</feature>
<feature type="compositionally biased region" description="Gly residues" evidence="1">
    <location>
        <begin position="299"/>
        <end position="317"/>
    </location>
</feature>
<protein>
    <submittedName>
        <fullName evidence="3">DUF5667 domain-containing protein</fullName>
    </submittedName>
</protein>
<comment type="caution">
    <text evidence="3">The sequence shown here is derived from an EMBL/GenBank/DDBJ whole genome shotgun (WGS) entry which is preliminary data.</text>
</comment>
<organism evidence="3 4">
    <name type="scientific">Nocardioides jiangsuensis</name>
    <dbReference type="NCBI Taxonomy" id="2866161"/>
    <lineage>
        <taxon>Bacteria</taxon>
        <taxon>Bacillati</taxon>
        <taxon>Actinomycetota</taxon>
        <taxon>Actinomycetes</taxon>
        <taxon>Propionibacteriales</taxon>
        <taxon>Nocardioidaceae</taxon>
        <taxon>Nocardioides</taxon>
    </lineage>
</organism>
<dbReference type="Proteomes" id="UP000754710">
    <property type="component" value="Unassembled WGS sequence"/>
</dbReference>
<evidence type="ECO:0000259" key="2">
    <source>
        <dbReference type="Pfam" id="PF18915"/>
    </source>
</evidence>
<dbReference type="EMBL" id="JAIEZQ010000001">
    <property type="protein sequence ID" value="MBY9074538.1"/>
    <property type="molecule type" value="Genomic_DNA"/>
</dbReference>
<gene>
    <name evidence="3" type="ORF">K1X13_06870</name>
</gene>
<feature type="compositionally biased region" description="Acidic residues" evidence="1">
    <location>
        <begin position="385"/>
        <end position="395"/>
    </location>
</feature>
<reference evidence="3 4" key="1">
    <citation type="submission" date="2021-08" db="EMBL/GenBank/DDBJ databases">
        <title>Nocardioides bacterium WL0053 sp. nov., isolated from the sediment.</title>
        <authorList>
            <person name="Wang L."/>
            <person name="Zhang D."/>
            <person name="Zhang A."/>
        </authorList>
    </citation>
    <scope>NUCLEOTIDE SEQUENCE [LARGE SCALE GENOMIC DNA]</scope>
    <source>
        <strain evidence="3 4">WL0053</strain>
    </source>
</reference>
<sequence>MTPLFPARRSAEEFATAVDGDASGPTGRSREVVDLLGVVSVLRTQAPVAPREEFTRDLRDRLMAEAESLLTPANAALTLPTRTRGTRERRIAVAASVAVLVGGTATMATAAQSALPGDTLYPVKRGIELADAGLSLSPGGKGRDLLDQANDRLTEVEGLLASDSFQSEPRVPGTLAEFRGAADEGSTLLFESFRETRDPDDIVAVRTFAADGIEKLGALAGSVPPEAEEEVTAAALALRDIDAEASELCATCGDDLPDLQLPGILLARAEVDRALQRASSAALDNDHPVVVPKGAVTGSRGGSADGSGSQQGAGTGDAPGSSTGGTAPAPDVLPSPDSDGLTGLLPDPGDVLPQDTTTANEPGVTGGGTADGSGGTTGDLGDTVGEVEEELEDAVETILPDTDPTLLP</sequence>
<evidence type="ECO:0000313" key="3">
    <source>
        <dbReference type="EMBL" id="MBY9074538.1"/>
    </source>
</evidence>
<feature type="region of interest" description="Disordered" evidence="1">
    <location>
        <begin position="286"/>
        <end position="408"/>
    </location>
</feature>
<evidence type="ECO:0000313" key="4">
    <source>
        <dbReference type="Proteomes" id="UP000754710"/>
    </source>
</evidence>